<dbReference type="RefSeq" id="WP_245833907.1">
    <property type="nucleotide sequence ID" value="NZ_FOLM01000003.1"/>
</dbReference>
<evidence type="ECO:0000256" key="1">
    <source>
        <dbReference type="SAM" id="MobiDB-lite"/>
    </source>
</evidence>
<dbReference type="AlphaFoldDB" id="A0A1I1IZ09"/>
<feature type="transmembrane region" description="Helical" evidence="2">
    <location>
        <begin position="263"/>
        <end position="284"/>
    </location>
</feature>
<feature type="transmembrane region" description="Helical" evidence="2">
    <location>
        <begin position="206"/>
        <end position="228"/>
    </location>
</feature>
<feature type="transmembrane region" description="Helical" evidence="2">
    <location>
        <begin position="31"/>
        <end position="53"/>
    </location>
</feature>
<feature type="transmembrane region" description="Helical" evidence="2">
    <location>
        <begin position="320"/>
        <end position="341"/>
    </location>
</feature>
<dbReference type="STRING" id="910347.SAMN05421773_103161"/>
<dbReference type="EMBL" id="FOLM01000003">
    <property type="protein sequence ID" value="SFC38913.1"/>
    <property type="molecule type" value="Genomic_DNA"/>
</dbReference>
<reference evidence="3 4" key="1">
    <citation type="submission" date="2016-10" db="EMBL/GenBank/DDBJ databases">
        <authorList>
            <person name="de Groot N.N."/>
        </authorList>
    </citation>
    <scope>NUCLEOTIDE SEQUENCE [LARGE SCALE GENOMIC DNA]</scope>
    <source>
        <strain evidence="3 4">CGMCC 4.5739</strain>
    </source>
</reference>
<evidence type="ECO:0000256" key="2">
    <source>
        <dbReference type="SAM" id="Phobius"/>
    </source>
</evidence>
<dbReference type="Proteomes" id="UP000199207">
    <property type="component" value="Unassembled WGS sequence"/>
</dbReference>
<keyword evidence="2" id="KW-0812">Transmembrane</keyword>
<keyword evidence="2" id="KW-1133">Transmembrane helix</keyword>
<sequence length="360" mass="35362">MFTQTGERHTTGSGRGPVLPEEPAGAVPVRAALLILGVLALQLGFILSWTGALHRPEPRHIPIAVVAPEQIRAQTAERLDALPGAPLDTGHRAADQREARARIENREIAGALIVDPAATTDTLLLASGGGAVLAEALRAAVTGAAEAAGRELRVADVVPARGGDSRGPAPFCLVAGWCVGGCLGAAALAAGAGGRPAGPRRAGPRLLALAAYAVAGGTGGALLAGPLLGAVPGGLPALSALGALVVFATGAATLALHGLFGTAGLGLAALLVAVLGGPSAGGLAPGPLLPPFWQDIGPALIPGAGVWSVRSVAYFDGRAMGGPLLVLALWAVAGTLVALLAGSARLRAAGRDPLARAVHG</sequence>
<feature type="region of interest" description="Disordered" evidence="1">
    <location>
        <begin position="1"/>
        <end position="21"/>
    </location>
</feature>
<name>A0A1I1IZ09_9ACTN</name>
<proteinExistence type="predicted"/>
<feature type="compositionally biased region" description="Basic and acidic residues" evidence="1">
    <location>
        <begin position="1"/>
        <end position="10"/>
    </location>
</feature>
<keyword evidence="2" id="KW-0472">Membrane</keyword>
<protein>
    <recommendedName>
        <fullName evidence="5">DUF3533 domain-containing protein</fullName>
    </recommendedName>
</protein>
<gene>
    <name evidence="3" type="ORF">SAMN05421773_103161</name>
</gene>
<evidence type="ECO:0000313" key="3">
    <source>
        <dbReference type="EMBL" id="SFC38913.1"/>
    </source>
</evidence>
<keyword evidence="4" id="KW-1185">Reference proteome</keyword>
<organism evidence="3 4">
    <name type="scientific">Streptomyces aidingensis</name>
    <dbReference type="NCBI Taxonomy" id="910347"/>
    <lineage>
        <taxon>Bacteria</taxon>
        <taxon>Bacillati</taxon>
        <taxon>Actinomycetota</taxon>
        <taxon>Actinomycetes</taxon>
        <taxon>Kitasatosporales</taxon>
        <taxon>Streptomycetaceae</taxon>
        <taxon>Streptomyces</taxon>
    </lineage>
</organism>
<evidence type="ECO:0000313" key="4">
    <source>
        <dbReference type="Proteomes" id="UP000199207"/>
    </source>
</evidence>
<accession>A0A1I1IZ09</accession>
<feature type="transmembrane region" description="Helical" evidence="2">
    <location>
        <begin position="234"/>
        <end position="256"/>
    </location>
</feature>
<evidence type="ECO:0008006" key="5">
    <source>
        <dbReference type="Google" id="ProtNLM"/>
    </source>
</evidence>